<dbReference type="PROSITE" id="PS50943">
    <property type="entry name" value="HTH_CROC1"/>
    <property type="match status" value="1"/>
</dbReference>
<dbReference type="InterPro" id="IPR010982">
    <property type="entry name" value="Lambda_DNA-bd_dom_sf"/>
</dbReference>
<reference evidence="3" key="1">
    <citation type="journal article" date="2019" name="Int. J. Syst. Evol. Microbiol.">
        <title>The Global Catalogue of Microorganisms (GCM) 10K type strain sequencing project: providing services to taxonomists for standard genome sequencing and annotation.</title>
        <authorList>
            <consortium name="The Broad Institute Genomics Platform"/>
            <consortium name="The Broad Institute Genome Sequencing Center for Infectious Disease"/>
            <person name="Wu L."/>
            <person name="Ma J."/>
        </authorList>
    </citation>
    <scope>NUCLEOTIDE SEQUENCE [LARGE SCALE GENOMIC DNA]</scope>
    <source>
        <strain evidence="3">JCM 31486</strain>
    </source>
</reference>
<comment type="caution">
    <text evidence="2">The sequence shown here is derived from an EMBL/GenBank/DDBJ whole genome shotgun (WGS) entry which is preliminary data.</text>
</comment>
<keyword evidence="3" id="KW-1185">Reference proteome</keyword>
<evidence type="ECO:0000313" key="3">
    <source>
        <dbReference type="Proteomes" id="UP001597045"/>
    </source>
</evidence>
<dbReference type="SMART" id="SM00530">
    <property type="entry name" value="HTH_XRE"/>
    <property type="match status" value="1"/>
</dbReference>
<feature type="domain" description="HTH cro/C1-type" evidence="1">
    <location>
        <begin position="11"/>
        <end position="65"/>
    </location>
</feature>
<evidence type="ECO:0000259" key="1">
    <source>
        <dbReference type="PROSITE" id="PS50943"/>
    </source>
</evidence>
<accession>A0ABW3M0U7</accession>
<dbReference type="InterPro" id="IPR001387">
    <property type="entry name" value="Cro/C1-type_HTH"/>
</dbReference>
<dbReference type="CDD" id="cd00093">
    <property type="entry name" value="HTH_XRE"/>
    <property type="match status" value="1"/>
</dbReference>
<organism evidence="2 3">
    <name type="scientific">Kibdelosporangium lantanae</name>
    <dbReference type="NCBI Taxonomy" id="1497396"/>
    <lineage>
        <taxon>Bacteria</taxon>
        <taxon>Bacillati</taxon>
        <taxon>Actinomycetota</taxon>
        <taxon>Actinomycetes</taxon>
        <taxon>Pseudonocardiales</taxon>
        <taxon>Pseudonocardiaceae</taxon>
        <taxon>Kibdelosporangium</taxon>
    </lineage>
</organism>
<dbReference type="Proteomes" id="UP001597045">
    <property type="component" value="Unassembled WGS sequence"/>
</dbReference>
<gene>
    <name evidence="2" type="ORF">ACFQ1S_00570</name>
</gene>
<dbReference type="Gene3D" id="1.10.260.40">
    <property type="entry name" value="lambda repressor-like DNA-binding domains"/>
    <property type="match status" value="1"/>
</dbReference>
<proteinExistence type="predicted"/>
<dbReference type="SUPFAM" id="SSF47413">
    <property type="entry name" value="lambda repressor-like DNA-binding domains"/>
    <property type="match status" value="1"/>
</dbReference>
<evidence type="ECO:0000313" key="2">
    <source>
        <dbReference type="EMBL" id="MFD1044192.1"/>
    </source>
</evidence>
<protein>
    <submittedName>
        <fullName evidence="2">Helix-turn-helix transcriptional regulator</fullName>
    </submittedName>
</protein>
<dbReference type="Pfam" id="PF01381">
    <property type="entry name" value="HTH_3"/>
    <property type="match status" value="1"/>
</dbReference>
<name>A0ABW3M0U7_9PSEU</name>
<sequence>MMVVMKRRDGLIARREAMGFTQEAFAHEVGTDLRTVGRWERGEATPRPDRRADLARLLKVSLSELDVLLRVEPVPSSGLPNQDEKGVEWSAPIEPVLDDLRKALFGQYVTSHAAEPNPAQERPEDLVVRIHNLYQMADYDGSARLLPPLIARVEGASATVRAGAYLAAAKLASKVGDTGLAWVTADRCRSAAMEAESPALLGIANCQIAQALLRDGRVVEAEQTAGGAVEDLARASSASEDSVSAHGALVLLLAVIAARRGEAQAAKRNLYQAADLAETLGREDNRLWTAFGPTNVAIHELSVHVALGDSRTAAQLGGSVDTDALPNVLRGRRSQVHLELAWAAAGQDDDSLAVLHLLETERVAKQVISRNTTARSLLHKLLAREHVGATPGLRALAGRAGVL</sequence>
<dbReference type="EMBL" id="JBHTIS010000011">
    <property type="protein sequence ID" value="MFD1044192.1"/>
    <property type="molecule type" value="Genomic_DNA"/>
</dbReference>